<feature type="region of interest" description="Disordered" evidence="1">
    <location>
        <begin position="1"/>
        <end position="23"/>
    </location>
</feature>
<dbReference type="GO" id="GO:0004549">
    <property type="term" value="F:tRNA-specific ribonuclease activity"/>
    <property type="evidence" value="ECO:0007669"/>
    <property type="project" value="InterPro"/>
</dbReference>
<dbReference type="AlphaFoldDB" id="A0A1J1LMJ9"/>
<dbReference type="Proteomes" id="UP000184315">
    <property type="component" value="Unassembled WGS sequence"/>
</dbReference>
<dbReference type="Gene3D" id="3.40.1350.120">
    <property type="match status" value="1"/>
</dbReference>
<name>A0A1J1LMJ9_9CYAN</name>
<dbReference type="RefSeq" id="WP_072719550.1">
    <property type="nucleotide sequence ID" value="NZ_LN889802.1"/>
</dbReference>
<proteinExistence type="predicted"/>
<feature type="domain" description="tRNA nuclease CdiA C-terminal" evidence="2">
    <location>
        <begin position="60"/>
        <end position="138"/>
    </location>
</feature>
<evidence type="ECO:0000259" key="2">
    <source>
        <dbReference type="Pfam" id="PF18451"/>
    </source>
</evidence>
<accession>A0A1J1LMJ9</accession>
<sequence>MTPTQPSGQTGGRPTGSPAKIRVHDDVDTIRGKCRENESAIILANAGYNVEQNPAISGDKEPDYKIEGRIFDCYAPSTANFYNIIETIRSKVERKQASRIILNLADSKVSVKNLKQQLIESSIEGLEEIIIITKDAQIIPFFPF</sequence>
<dbReference type="OrthoDB" id="9798386at2"/>
<evidence type="ECO:0000256" key="1">
    <source>
        <dbReference type="SAM" id="MobiDB-lite"/>
    </source>
</evidence>
<dbReference type="STRING" id="671072.PL9214500088"/>
<organism evidence="3 4">
    <name type="scientific">Planktothrix tepida PCC 9214</name>
    <dbReference type="NCBI Taxonomy" id="671072"/>
    <lineage>
        <taxon>Bacteria</taxon>
        <taxon>Bacillati</taxon>
        <taxon>Cyanobacteriota</taxon>
        <taxon>Cyanophyceae</taxon>
        <taxon>Oscillatoriophycideae</taxon>
        <taxon>Oscillatoriales</taxon>
        <taxon>Microcoleaceae</taxon>
        <taxon>Planktothrix</taxon>
    </lineage>
</organism>
<dbReference type="CDD" id="cd13442">
    <property type="entry name" value="CDI_toxin_Bp1026b-like"/>
    <property type="match status" value="1"/>
</dbReference>
<protein>
    <recommendedName>
        <fullName evidence="2">tRNA nuclease CdiA C-terminal domain-containing protein</fullName>
    </recommendedName>
</protein>
<reference evidence="4" key="1">
    <citation type="submission" date="2015-10" db="EMBL/GenBank/DDBJ databases">
        <authorList>
            <person name="Regsiter A."/>
            <person name="william w."/>
        </authorList>
    </citation>
    <scope>NUCLEOTIDE SEQUENCE [LARGE SCALE GENOMIC DNA]</scope>
</reference>
<dbReference type="InterPro" id="IPR033806">
    <property type="entry name" value="CDI_toxin_Bp1026b-like"/>
</dbReference>
<dbReference type="EMBL" id="CZDF01000156">
    <property type="protein sequence ID" value="CUR32841.1"/>
    <property type="molecule type" value="Genomic_DNA"/>
</dbReference>
<evidence type="ECO:0000313" key="4">
    <source>
        <dbReference type="Proteomes" id="UP000184315"/>
    </source>
</evidence>
<evidence type="ECO:0000313" key="3">
    <source>
        <dbReference type="EMBL" id="CUR32841.1"/>
    </source>
</evidence>
<gene>
    <name evidence="3" type="ORF">PL9214500088</name>
</gene>
<dbReference type="Pfam" id="PF18451">
    <property type="entry name" value="CdiA_C"/>
    <property type="match status" value="1"/>
</dbReference>
<dbReference type="InterPro" id="IPR040559">
    <property type="entry name" value="CdiA_C"/>
</dbReference>
<keyword evidence="4" id="KW-1185">Reference proteome</keyword>